<dbReference type="AlphaFoldDB" id="A0A3N4LCR2"/>
<name>A0A3N4LCR2_9PEZI</name>
<keyword evidence="2" id="KW-1185">Reference proteome</keyword>
<reference evidence="1 2" key="1">
    <citation type="journal article" date="2018" name="Nat. Ecol. Evol.">
        <title>Pezizomycetes genomes reveal the molecular basis of ectomycorrhizal truffle lifestyle.</title>
        <authorList>
            <person name="Murat C."/>
            <person name="Payen T."/>
            <person name="Noel B."/>
            <person name="Kuo A."/>
            <person name="Morin E."/>
            <person name="Chen J."/>
            <person name="Kohler A."/>
            <person name="Krizsan K."/>
            <person name="Balestrini R."/>
            <person name="Da Silva C."/>
            <person name="Montanini B."/>
            <person name="Hainaut M."/>
            <person name="Levati E."/>
            <person name="Barry K.W."/>
            <person name="Belfiori B."/>
            <person name="Cichocki N."/>
            <person name="Clum A."/>
            <person name="Dockter R.B."/>
            <person name="Fauchery L."/>
            <person name="Guy J."/>
            <person name="Iotti M."/>
            <person name="Le Tacon F."/>
            <person name="Lindquist E.A."/>
            <person name="Lipzen A."/>
            <person name="Malagnac F."/>
            <person name="Mello A."/>
            <person name="Molinier V."/>
            <person name="Miyauchi S."/>
            <person name="Poulain J."/>
            <person name="Riccioni C."/>
            <person name="Rubini A."/>
            <person name="Sitrit Y."/>
            <person name="Splivallo R."/>
            <person name="Traeger S."/>
            <person name="Wang M."/>
            <person name="Zifcakova L."/>
            <person name="Wipf D."/>
            <person name="Zambonelli A."/>
            <person name="Paolocci F."/>
            <person name="Nowrousian M."/>
            <person name="Ottonello S."/>
            <person name="Baldrian P."/>
            <person name="Spatafora J.W."/>
            <person name="Henrissat B."/>
            <person name="Nagy L.G."/>
            <person name="Aury J.M."/>
            <person name="Wincker P."/>
            <person name="Grigoriev I.V."/>
            <person name="Bonfante P."/>
            <person name="Martin F.M."/>
        </authorList>
    </citation>
    <scope>NUCLEOTIDE SEQUENCE [LARGE SCALE GENOMIC DNA]</scope>
    <source>
        <strain evidence="1 2">ATCC MYA-4762</strain>
    </source>
</reference>
<evidence type="ECO:0000313" key="2">
    <source>
        <dbReference type="Proteomes" id="UP000267821"/>
    </source>
</evidence>
<proteinExistence type="predicted"/>
<dbReference type="OrthoDB" id="5297131at2759"/>
<accession>A0A3N4LCR2</accession>
<dbReference type="InParanoid" id="A0A3N4LCR2"/>
<protein>
    <submittedName>
        <fullName evidence="1">Uncharacterized protein</fullName>
    </submittedName>
</protein>
<sequence length="183" mass="19900">MVAPTTNTPKLFGTACAYKFHRKSLELLLSHPKPFTSPQRLTHRLESLKMDPTPLPTIEPFIPAEYAIPQETINDGLLFLRETLASIKQDGAYGTIILYAANPAEKPVPTIMFGFPIPPKNLPAVRHPPLPILLLQDGVSPSGLTSLRPSWVNESVMHNKIQISNNSLGLQNNVEGGGSFGAG</sequence>
<dbReference type="EMBL" id="ML121594">
    <property type="protein sequence ID" value="RPB19262.1"/>
    <property type="molecule type" value="Genomic_DNA"/>
</dbReference>
<evidence type="ECO:0000313" key="1">
    <source>
        <dbReference type="EMBL" id="RPB19262.1"/>
    </source>
</evidence>
<dbReference type="Proteomes" id="UP000267821">
    <property type="component" value="Unassembled WGS sequence"/>
</dbReference>
<gene>
    <name evidence="1" type="ORF">L211DRAFT_871388</name>
</gene>
<organism evidence="1 2">
    <name type="scientific">Terfezia boudieri ATCC MYA-4762</name>
    <dbReference type="NCBI Taxonomy" id="1051890"/>
    <lineage>
        <taxon>Eukaryota</taxon>
        <taxon>Fungi</taxon>
        <taxon>Dikarya</taxon>
        <taxon>Ascomycota</taxon>
        <taxon>Pezizomycotina</taxon>
        <taxon>Pezizomycetes</taxon>
        <taxon>Pezizales</taxon>
        <taxon>Pezizaceae</taxon>
        <taxon>Terfezia</taxon>
    </lineage>
</organism>